<evidence type="ECO:0000259" key="1">
    <source>
        <dbReference type="PROSITE" id="PS50181"/>
    </source>
</evidence>
<keyword evidence="3" id="KW-1185">Reference proteome</keyword>
<dbReference type="PROSITE" id="PS50181">
    <property type="entry name" value="FBOX"/>
    <property type="match status" value="1"/>
</dbReference>
<dbReference type="EMBL" id="MU032351">
    <property type="protein sequence ID" value="KAF3761414.1"/>
    <property type="molecule type" value="Genomic_DNA"/>
</dbReference>
<protein>
    <recommendedName>
        <fullName evidence="1">F-box domain-containing protein</fullName>
    </recommendedName>
</protein>
<dbReference type="RefSeq" id="XP_040772393.1">
    <property type="nucleotide sequence ID" value="XM_040917737.1"/>
</dbReference>
<accession>A0A9P4XUU5</accession>
<evidence type="ECO:0000313" key="3">
    <source>
        <dbReference type="Proteomes" id="UP000803844"/>
    </source>
</evidence>
<evidence type="ECO:0000313" key="2">
    <source>
        <dbReference type="EMBL" id="KAF3761414.1"/>
    </source>
</evidence>
<dbReference type="Proteomes" id="UP000803844">
    <property type="component" value="Unassembled WGS sequence"/>
</dbReference>
<feature type="domain" description="F-box" evidence="1">
    <location>
        <begin position="44"/>
        <end position="90"/>
    </location>
</feature>
<dbReference type="InterPro" id="IPR036047">
    <property type="entry name" value="F-box-like_dom_sf"/>
</dbReference>
<proteinExistence type="predicted"/>
<sequence>MENGHHDNSINSEVTEGGEVHTAVSYKGPLEQSNKDDNNNNNNELTLSDLPIDILIQITSYLRPSDVFRLARTSRALHNFLLQNDHTAALVAHAIIHRRYPILEKCIRLPVLVSSLAPAERAVLCDENRLRTHEISRQPYFHHVTPPDPHLVCTCVTCVLRWHTLCLAVDLAHWQDTLDAGSPAPVILWGERPAWNVSLLEAHAAVVRRAVCVSDAAAHLWHAVILQEHLRSTVRSVMRHGVGGAADSRVHYRLTPEEAASGTDGFLEGLGPVTKRVPFHRDQYKSLEAYLPNRSWVAGDEGGGWWEYLPADQHEKDLAQLMEYVRLREETTTTTTTTTDGAGWGGEEEVRGNTGLLFAEMGQEARAQQLSWMTSLHEARAVARAWHR</sequence>
<dbReference type="AlphaFoldDB" id="A0A9P4XUU5"/>
<dbReference type="CDD" id="cd09917">
    <property type="entry name" value="F-box_SF"/>
    <property type="match status" value="1"/>
</dbReference>
<name>A0A9P4XUU5_CRYP1</name>
<dbReference type="InterPro" id="IPR001810">
    <property type="entry name" value="F-box_dom"/>
</dbReference>
<gene>
    <name evidence="2" type="ORF">M406DRAFT_265445</name>
</gene>
<comment type="caution">
    <text evidence="2">The sequence shown here is derived from an EMBL/GenBank/DDBJ whole genome shotgun (WGS) entry which is preliminary data.</text>
</comment>
<dbReference type="Pfam" id="PF12937">
    <property type="entry name" value="F-box-like"/>
    <property type="match status" value="1"/>
</dbReference>
<organism evidence="2 3">
    <name type="scientific">Cryphonectria parasitica (strain ATCC 38755 / EP155)</name>
    <dbReference type="NCBI Taxonomy" id="660469"/>
    <lineage>
        <taxon>Eukaryota</taxon>
        <taxon>Fungi</taxon>
        <taxon>Dikarya</taxon>
        <taxon>Ascomycota</taxon>
        <taxon>Pezizomycotina</taxon>
        <taxon>Sordariomycetes</taxon>
        <taxon>Sordariomycetidae</taxon>
        <taxon>Diaporthales</taxon>
        <taxon>Cryphonectriaceae</taxon>
        <taxon>Cryphonectria-Endothia species complex</taxon>
        <taxon>Cryphonectria</taxon>
    </lineage>
</organism>
<dbReference type="SUPFAM" id="SSF81383">
    <property type="entry name" value="F-box domain"/>
    <property type="match status" value="1"/>
</dbReference>
<dbReference type="GeneID" id="63834866"/>
<dbReference type="SMART" id="SM00256">
    <property type="entry name" value="FBOX"/>
    <property type="match status" value="1"/>
</dbReference>
<dbReference type="OrthoDB" id="3642468at2759"/>
<reference evidence="2" key="1">
    <citation type="journal article" date="2020" name="Phytopathology">
        <title>Genome sequence of the chestnut blight fungus Cryphonectria parasitica EP155: A fundamental resource for an archetypical invasive plant pathogen.</title>
        <authorList>
            <person name="Crouch J.A."/>
            <person name="Dawe A."/>
            <person name="Aerts A."/>
            <person name="Barry K."/>
            <person name="Churchill A.C.L."/>
            <person name="Grimwood J."/>
            <person name="Hillman B."/>
            <person name="Milgroom M.G."/>
            <person name="Pangilinan J."/>
            <person name="Smith M."/>
            <person name="Salamov A."/>
            <person name="Schmutz J."/>
            <person name="Yadav J."/>
            <person name="Grigoriev I.V."/>
            <person name="Nuss D."/>
        </authorList>
    </citation>
    <scope>NUCLEOTIDE SEQUENCE</scope>
    <source>
        <strain evidence="2">EP155</strain>
    </source>
</reference>